<dbReference type="Proteomes" id="UP000176998">
    <property type="component" value="Unassembled WGS sequence"/>
</dbReference>
<dbReference type="AlphaFoldDB" id="A0A1G4B1R0"/>
<proteinExistence type="predicted"/>
<organism evidence="2 3">
    <name type="scientific">Colletotrichum orchidophilum</name>
    <dbReference type="NCBI Taxonomy" id="1209926"/>
    <lineage>
        <taxon>Eukaryota</taxon>
        <taxon>Fungi</taxon>
        <taxon>Dikarya</taxon>
        <taxon>Ascomycota</taxon>
        <taxon>Pezizomycotina</taxon>
        <taxon>Sordariomycetes</taxon>
        <taxon>Hypocreomycetidae</taxon>
        <taxon>Glomerellales</taxon>
        <taxon>Glomerellaceae</taxon>
        <taxon>Colletotrichum</taxon>
    </lineage>
</organism>
<evidence type="ECO:0000256" key="1">
    <source>
        <dbReference type="SAM" id="MobiDB-lite"/>
    </source>
</evidence>
<dbReference type="EMBL" id="MJBS01000084">
    <property type="protein sequence ID" value="OHE95358.1"/>
    <property type="molecule type" value="Genomic_DNA"/>
</dbReference>
<comment type="caution">
    <text evidence="2">The sequence shown here is derived from an EMBL/GenBank/DDBJ whole genome shotgun (WGS) entry which is preliminary data.</text>
</comment>
<gene>
    <name evidence="2" type="ORF">CORC01_09369</name>
</gene>
<feature type="region of interest" description="Disordered" evidence="1">
    <location>
        <begin position="1"/>
        <end position="21"/>
    </location>
</feature>
<sequence length="66" mass="7423">MHFSRCSTLGGPSHMDPVWTTQPPPRVFARLPRYPTVTSGPLQVLTSGIRHPHFQVLWLSISNRAT</sequence>
<evidence type="ECO:0000313" key="3">
    <source>
        <dbReference type="Proteomes" id="UP000176998"/>
    </source>
</evidence>
<keyword evidence="3" id="KW-1185">Reference proteome</keyword>
<reference evidence="2 3" key="1">
    <citation type="submission" date="2016-09" db="EMBL/GenBank/DDBJ databases">
        <authorList>
            <person name="Capua I."/>
            <person name="De Benedictis P."/>
            <person name="Joannis T."/>
            <person name="Lombin L.H."/>
            <person name="Cattoli G."/>
        </authorList>
    </citation>
    <scope>NUCLEOTIDE SEQUENCE [LARGE SCALE GENOMIC DNA]</scope>
    <source>
        <strain evidence="2 3">IMI 309357</strain>
    </source>
</reference>
<evidence type="ECO:0000313" key="2">
    <source>
        <dbReference type="EMBL" id="OHE95358.1"/>
    </source>
</evidence>
<dbReference type="GeneID" id="34562508"/>
<name>A0A1G4B1R0_9PEZI</name>
<accession>A0A1G4B1R0</accession>
<dbReference type="RefSeq" id="XP_022472520.1">
    <property type="nucleotide sequence ID" value="XM_022620998.1"/>
</dbReference>
<protein>
    <submittedName>
        <fullName evidence="2">Uncharacterized protein</fullName>
    </submittedName>
</protein>